<dbReference type="Pfam" id="PF20469">
    <property type="entry name" value="OLD-like_TOPRIM"/>
    <property type="match status" value="1"/>
</dbReference>
<dbReference type="PANTHER" id="PTHR43581:SF4">
    <property type="entry name" value="ATP_GTP PHOSPHATASE"/>
    <property type="match status" value="1"/>
</dbReference>
<feature type="domain" description="OLD protein-like TOPRIM" evidence="2">
    <location>
        <begin position="387"/>
        <end position="451"/>
    </location>
</feature>
<dbReference type="eggNOG" id="COG1195">
    <property type="taxonomic scope" value="Bacteria"/>
</dbReference>
<comment type="caution">
    <text evidence="3">The sequence shown here is derived from an EMBL/GenBank/DDBJ whole genome shotgun (WGS) entry which is preliminary data.</text>
</comment>
<protein>
    <recommendedName>
        <fullName evidence="5">RecF/RecN/SMC N-terminal domain protein</fullName>
    </recommendedName>
</protein>
<accession>C4FPP4</accession>
<dbReference type="AlphaFoldDB" id="C4FPP4"/>
<dbReference type="SUPFAM" id="SSF52540">
    <property type="entry name" value="P-loop containing nucleoside triphosphate hydrolases"/>
    <property type="match status" value="1"/>
</dbReference>
<evidence type="ECO:0000313" key="4">
    <source>
        <dbReference type="Proteomes" id="UP000003529"/>
    </source>
</evidence>
<dbReference type="eggNOG" id="COG3593">
    <property type="taxonomic scope" value="Bacteria"/>
</dbReference>
<organism evidence="3 4">
    <name type="scientific">Veillonella dispar ATCC 17748</name>
    <dbReference type="NCBI Taxonomy" id="546273"/>
    <lineage>
        <taxon>Bacteria</taxon>
        <taxon>Bacillati</taxon>
        <taxon>Bacillota</taxon>
        <taxon>Negativicutes</taxon>
        <taxon>Veillonellales</taxon>
        <taxon>Veillonellaceae</taxon>
        <taxon>Veillonella</taxon>
    </lineage>
</organism>
<dbReference type="InterPro" id="IPR034139">
    <property type="entry name" value="TOPRIM_OLD"/>
</dbReference>
<dbReference type="HOGENOM" id="CLU_485643_0_0_9"/>
<feature type="domain" description="Endonuclease GajA/Old nuclease/RecF-like AAA" evidence="1">
    <location>
        <begin position="5"/>
        <end position="102"/>
    </location>
</feature>
<gene>
    <name evidence="3" type="ORF">VEIDISOL_00870</name>
</gene>
<dbReference type="PANTHER" id="PTHR43581">
    <property type="entry name" value="ATP/GTP PHOSPHATASE"/>
    <property type="match status" value="1"/>
</dbReference>
<feature type="domain" description="Endonuclease GajA/Old nuclease/RecF-like AAA" evidence="1">
    <location>
        <begin position="133"/>
        <end position="337"/>
    </location>
</feature>
<name>C4FPP4_9FIRM</name>
<dbReference type="InterPro" id="IPR041685">
    <property type="entry name" value="AAA_GajA/Old/RecF-like"/>
</dbReference>
<dbReference type="EMBL" id="ACIK02000008">
    <property type="protein sequence ID" value="EEP65782.1"/>
    <property type="molecule type" value="Genomic_DNA"/>
</dbReference>
<dbReference type="InterPro" id="IPR051396">
    <property type="entry name" value="Bact_Antivir_Def_Nuclease"/>
</dbReference>
<dbReference type="CDD" id="cd01026">
    <property type="entry name" value="TOPRIM_OLD"/>
    <property type="match status" value="1"/>
</dbReference>
<sequence>MKGKMYIKEIKTISNYRNLSGQSMVFDKDLNYIIGENNIGKTNILELLNIILSEGKFKEADFADLSSPIEVKYTISYDDSSIGFFEDNFDINEDNCITIIAEQDLIDGRISYYHDTPNKTSISFSIIKKINSLYYFAQRLPSKELDFKGSNGSSKTLNYLIKKSLEIVKLEESDLINSPKINDVIGEVNKSINYINDITGDSVNASLDSSHEKLLARLLILGDQNGRELTSLGEGIQYAFNIILQIIDAIYRSMLGKTPEEFRERLICSSEKYYFPLILLLDEPEIHQHPYRQRSLMKKINDLLNNKNESFIKLIKGLFNIDGLKGQIFIATHSPNILLNDYKQFLRIYKDNATQTIKVASGNSFDLDVKLYKHLLHNFLYLKEATFSKKIIFVEGDTENGAIPIFAEKKKFDLDENGVGVIKLDGADSVKYCMELYKLFGIETYAIIDADKKERYHNNANIFFTTEKDYEEDVFASFELKDYLTCCKELDILQSMIGIIKKYKRDLDVSKFKEDPSIIELDETTAKSIVGECKEAQLKKLKDSKNACKGAILAKYVTKIPSAFDELIEKVKGEVV</sequence>
<evidence type="ECO:0000259" key="2">
    <source>
        <dbReference type="Pfam" id="PF20469"/>
    </source>
</evidence>
<evidence type="ECO:0008006" key="5">
    <source>
        <dbReference type="Google" id="ProtNLM"/>
    </source>
</evidence>
<reference evidence="3" key="1">
    <citation type="submission" date="2009-04" db="EMBL/GenBank/DDBJ databases">
        <authorList>
            <person name="Weinstock G."/>
            <person name="Sodergren E."/>
            <person name="Clifton S."/>
            <person name="Fulton L."/>
            <person name="Fulton B."/>
            <person name="Courtney L."/>
            <person name="Fronick C."/>
            <person name="Harrison M."/>
            <person name="Strong C."/>
            <person name="Farmer C."/>
            <person name="Delahaunty K."/>
            <person name="Markovic C."/>
            <person name="Hall O."/>
            <person name="Minx P."/>
            <person name="Tomlinson C."/>
            <person name="Mitreva M."/>
            <person name="Nelson J."/>
            <person name="Hou S."/>
            <person name="Wollam A."/>
            <person name="Pepin K.H."/>
            <person name="Johnson M."/>
            <person name="Bhonagiri V."/>
            <person name="Nash W.E."/>
            <person name="Warren W."/>
            <person name="Chinwalla A."/>
            <person name="Mardis E.R."/>
            <person name="Wilson R.K."/>
        </authorList>
    </citation>
    <scope>NUCLEOTIDE SEQUENCE [LARGE SCALE GENOMIC DNA]</scope>
    <source>
        <strain evidence="3">ATCC 17748</strain>
    </source>
</reference>
<proteinExistence type="predicted"/>
<dbReference type="Gene3D" id="3.40.50.300">
    <property type="entry name" value="P-loop containing nucleotide triphosphate hydrolases"/>
    <property type="match status" value="1"/>
</dbReference>
<evidence type="ECO:0000313" key="3">
    <source>
        <dbReference type="EMBL" id="EEP65782.1"/>
    </source>
</evidence>
<dbReference type="Pfam" id="PF13175">
    <property type="entry name" value="AAA_15"/>
    <property type="match status" value="2"/>
</dbReference>
<keyword evidence="4" id="KW-1185">Reference proteome</keyword>
<dbReference type="InterPro" id="IPR027417">
    <property type="entry name" value="P-loop_NTPase"/>
</dbReference>
<dbReference type="Proteomes" id="UP000003529">
    <property type="component" value="Unassembled WGS sequence"/>
</dbReference>
<evidence type="ECO:0000259" key="1">
    <source>
        <dbReference type="Pfam" id="PF13175"/>
    </source>
</evidence>